<gene>
    <name evidence="2" type="ORF">Solumvirus6_12</name>
</gene>
<protein>
    <submittedName>
        <fullName evidence="2">Uncharacterized protein</fullName>
    </submittedName>
</protein>
<feature type="transmembrane region" description="Helical" evidence="1">
    <location>
        <begin position="7"/>
        <end position="30"/>
    </location>
</feature>
<sequence>MIRNVCDFILMISVDVLYHFSSCIVPWYIFIDNVSLHATQISLAWTLDFLCLYFFLAMLCFKCGDSALKFPNRIFEIFIREDERETSYFPLCITAFFELFWFHIIYSNSNQSSTDINLCLLCDTEQRTILTSYISLIIIVIYFQLLRAIIRRLSILNYLGWKSFLRGYCLSVAAAFNVSLSVEIFLLV</sequence>
<name>A0A3G5AGQ8_9VIRU</name>
<proteinExistence type="predicted"/>
<dbReference type="EMBL" id="MK072503">
    <property type="protein sequence ID" value="AYV86377.1"/>
    <property type="molecule type" value="Genomic_DNA"/>
</dbReference>
<feature type="transmembrane region" description="Helical" evidence="1">
    <location>
        <begin position="88"/>
        <end position="106"/>
    </location>
</feature>
<feature type="transmembrane region" description="Helical" evidence="1">
    <location>
        <begin position="42"/>
        <end position="61"/>
    </location>
</feature>
<feature type="transmembrane region" description="Helical" evidence="1">
    <location>
        <begin position="167"/>
        <end position="187"/>
    </location>
</feature>
<keyword evidence="1" id="KW-0812">Transmembrane</keyword>
<evidence type="ECO:0000256" key="1">
    <source>
        <dbReference type="SAM" id="Phobius"/>
    </source>
</evidence>
<feature type="transmembrane region" description="Helical" evidence="1">
    <location>
        <begin position="126"/>
        <end position="146"/>
    </location>
</feature>
<keyword evidence="1" id="KW-0472">Membrane</keyword>
<keyword evidence="1" id="KW-1133">Transmembrane helix</keyword>
<organism evidence="2">
    <name type="scientific">Solumvirus sp</name>
    <dbReference type="NCBI Taxonomy" id="2487773"/>
    <lineage>
        <taxon>Viruses</taxon>
        <taxon>Pithoviruses</taxon>
    </lineage>
</organism>
<accession>A0A3G5AGQ8</accession>
<evidence type="ECO:0000313" key="2">
    <source>
        <dbReference type="EMBL" id="AYV86377.1"/>
    </source>
</evidence>
<reference evidence="2" key="1">
    <citation type="submission" date="2018-10" db="EMBL/GenBank/DDBJ databases">
        <title>Hidden diversity of soil giant viruses.</title>
        <authorList>
            <person name="Schulz F."/>
            <person name="Alteio L."/>
            <person name="Goudeau D."/>
            <person name="Ryan E.M."/>
            <person name="Malmstrom R.R."/>
            <person name="Blanchard J."/>
            <person name="Woyke T."/>
        </authorList>
    </citation>
    <scope>NUCLEOTIDE SEQUENCE</scope>
    <source>
        <strain evidence="2">SMV1</strain>
    </source>
</reference>